<keyword evidence="1" id="KW-0812">Transmembrane</keyword>
<gene>
    <name evidence="2" type="ORF">BDV41DRAFT_527787</name>
</gene>
<organism evidence="2 3">
    <name type="scientific">Aspergillus transmontanensis</name>
    <dbReference type="NCBI Taxonomy" id="1034304"/>
    <lineage>
        <taxon>Eukaryota</taxon>
        <taxon>Fungi</taxon>
        <taxon>Dikarya</taxon>
        <taxon>Ascomycota</taxon>
        <taxon>Pezizomycotina</taxon>
        <taxon>Eurotiomycetes</taxon>
        <taxon>Eurotiomycetidae</taxon>
        <taxon>Eurotiales</taxon>
        <taxon>Aspergillaceae</taxon>
        <taxon>Aspergillus</taxon>
        <taxon>Aspergillus subgen. Circumdati</taxon>
    </lineage>
</organism>
<name>A0A5N6W8F7_9EURO</name>
<dbReference type="EMBL" id="ML738305">
    <property type="protein sequence ID" value="KAE8316676.1"/>
    <property type="molecule type" value="Genomic_DNA"/>
</dbReference>
<keyword evidence="1" id="KW-1133">Transmembrane helix</keyword>
<evidence type="ECO:0000313" key="2">
    <source>
        <dbReference type="EMBL" id="KAE8316676.1"/>
    </source>
</evidence>
<reference evidence="3" key="1">
    <citation type="submission" date="2019-04" db="EMBL/GenBank/DDBJ databases">
        <title>Friends and foes A comparative genomics studyof 23 Aspergillus species from section Flavi.</title>
        <authorList>
            <consortium name="DOE Joint Genome Institute"/>
            <person name="Kjaerbolling I."/>
            <person name="Vesth T."/>
            <person name="Frisvad J.C."/>
            <person name="Nybo J.L."/>
            <person name="Theobald S."/>
            <person name="Kildgaard S."/>
            <person name="Isbrandt T."/>
            <person name="Kuo A."/>
            <person name="Sato A."/>
            <person name="Lyhne E.K."/>
            <person name="Kogle M.E."/>
            <person name="Wiebenga A."/>
            <person name="Kun R.S."/>
            <person name="Lubbers R.J."/>
            <person name="Makela M.R."/>
            <person name="Barry K."/>
            <person name="Chovatia M."/>
            <person name="Clum A."/>
            <person name="Daum C."/>
            <person name="Haridas S."/>
            <person name="He G."/>
            <person name="LaButti K."/>
            <person name="Lipzen A."/>
            <person name="Mondo S."/>
            <person name="Riley R."/>
            <person name="Salamov A."/>
            <person name="Simmons B.A."/>
            <person name="Magnuson J.K."/>
            <person name="Henrissat B."/>
            <person name="Mortensen U.H."/>
            <person name="Larsen T.O."/>
            <person name="Devries R.P."/>
            <person name="Grigoriev I.V."/>
            <person name="Machida M."/>
            <person name="Baker S.E."/>
            <person name="Andersen M.R."/>
        </authorList>
    </citation>
    <scope>NUCLEOTIDE SEQUENCE [LARGE SCALE GENOMIC DNA]</scope>
    <source>
        <strain evidence="3">CBS 130015</strain>
    </source>
</reference>
<dbReference type="Proteomes" id="UP000325433">
    <property type="component" value="Unassembled WGS sequence"/>
</dbReference>
<keyword evidence="3" id="KW-1185">Reference proteome</keyword>
<keyword evidence="1" id="KW-0472">Membrane</keyword>
<proteinExistence type="predicted"/>
<dbReference type="AlphaFoldDB" id="A0A5N6W8F7"/>
<accession>A0A5N6W8F7</accession>
<feature type="transmembrane region" description="Helical" evidence="1">
    <location>
        <begin position="45"/>
        <end position="68"/>
    </location>
</feature>
<evidence type="ECO:0000313" key="3">
    <source>
        <dbReference type="Proteomes" id="UP000325433"/>
    </source>
</evidence>
<evidence type="ECO:0000256" key="1">
    <source>
        <dbReference type="SAM" id="Phobius"/>
    </source>
</evidence>
<sequence>MSKAKRTSQNMSITLTAAVNVGLAFASRRGTSQLTKSSLPHGSRITALVIDSVAVPIGLISLVVGILAKREYINLNLSQCEY</sequence>
<protein>
    <submittedName>
        <fullName evidence="2">Uncharacterized protein</fullName>
    </submittedName>
</protein>